<dbReference type="AlphaFoldDB" id="A0A367WHU1"/>
<gene>
    <name evidence="2" type="ORF">TH25_25135</name>
</gene>
<sequence>MGRAAFYQHVAKIKRDRLKTDTPATSVHQPAAKSKTQGKTKAAKPAGSFIEGRLDPVKQSFEDTWDGNISSTES</sequence>
<evidence type="ECO:0000256" key="1">
    <source>
        <dbReference type="SAM" id="MobiDB-lite"/>
    </source>
</evidence>
<proteinExistence type="predicted"/>
<feature type="compositionally biased region" description="Polar residues" evidence="1">
    <location>
        <begin position="22"/>
        <end position="35"/>
    </location>
</feature>
<name>A0A367WHU1_9PROT</name>
<evidence type="ECO:0000313" key="2">
    <source>
        <dbReference type="EMBL" id="RCK40141.1"/>
    </source>
</evidence>
<dbReference type="EMBL" id="JPWH01000047">
    <property type="protein sequence ID" value="RCK40141.1"/>
    <property type="molecule type" value="Genomic_DNA"/>
</dbReference>
<organism evidence="2 3">
    <name type="scientific">Thalassospira profundimaris</name>
    <dbReference type="NCBI Taxonomy" id="502049"/>
    <lineage>
        <taxon>Bacteria</taxon>
        <taxon>Pseudomonadati</taxon>
        <taxon>Pseudomonadota</taxon>
        <taxon>Alphaproteobacteria</taxon>
        <taxon>Rhodospirillales</taxon>
        <taxon>Thalassospiraceae</taxon>
        <taxon>Thalassospira</taxon>
    </lineage>
</organism>
<accession>A0A367WHU1</accession>
<reference evidence="2 3" key="1">
    <citation type="submission" date="2014-07" db="EMBL/GenBank/DDBJ databases">
        <title>Draft genome sequence of Thalassospira profundimaris S25-3-2.</title>
        <authorList>
            <person name="Lai Q."/>
            <person name="Shao Z."/>
        </authorList>
    </citation>
    <scope>NUCLEOTIDE SEQUENCE [LARGE SCALE GENOMIC DNA]</scope>
    <source>
        <strain evidence="2 3">S25-3-2</strain>
    </source>
</reference>
<dbReference type="Proteomes" id="UP000252517">
    <property type="component" value="Unassembled WGS sequence"/>
</dbReference>
<evidence type="ECO:0000313" key="3">
    <source>
        <dbReference type="Proteomes" id="UP000252517"/>
    </source>
</evidence>
<feature type="region of interest" description="Disordered" evidence="1">
    <location>
        <begin position="17"/>
        <end position="74"/>
    </location>
</feature>
<comment type="caution">
    <text evidence="2">The sequence shown here is derived from an EMBL/GenBank/DDBJ whole genome shotgun (WGS) entry which is preliminary data.</text>
</comment>
<protein>
    <submittedName>
        <fullName evidence="2">Uncharacterized protein</fullName>
    </submittedName>
</protein>